<keyword evidence="2" id="KW-1133">Transmembrane helix</keyword>
<dbReference type="OrthoDB" id="787201at2759"/>
<dbReference type="Gramene" id="Manes.04G142400.1.v8.1">
    <property type="protein sequence ID" value="Manes.04G142400.1.v8.1.CDS.1"/>
    <property type="gene ID" value="Manes.04G142400.v8.1"/>
</dbReference>
<feature type="compositionally biased region" description="Basic and acidic residues" evidence="1">
    <location>
        <begin position="467"/>
        <end position="481"/>
    </location>
</feature>
<feature type="compositionally biased region" description="Polar residues" evidence="1">
    <location>
        <begin position="335"/>
        <end position="344"/>
    </location>
</feature>
<accession>A0A2C9W2I4</accession>
<dbReference type="STRING" id="3983.A0A2C9W2I4"/>
<evidence type="ECO:0000313" key="4">
    <source>
        <dbReference type="Proteomes" id="UP000091857"/>
    </source>
</evidence>
<dbReference type="OMA" id="RATPRYW"/>
<gene>
    <name evidence="3" type="ORF">MANES_04G142400v8</name>
</gene>
<organism evidence="3 4">
    <name type="scientific">Manihot esculenta</name>
    <name type="common">Cassava</name>
    <name type="synonym">Jatropha manihot</name>
    <dbReference type="NCBI Taxonomy" id="3983"/>
    <lineage>
        <taxon>Eukaryota</taxon>
        <taxon>Viridiplantae</taxon>
        <taxon>Streptophyta</taxon>
        <taxon>Embryophyta</taxon>
        <taxon>Tracheophyta</taxon>
        <taxon>Spermatophyta</taxon>
        <taxon>Magnoliopsida</taxon>
        <taxon>eudicotyledons</taxon>
        <taxon>Gunneridae</taxon>
        <taxon>Pentapetalae</taxon>
        <taxon>rosids</taxon>
        <taxon>fabids</taxon>
        <taxon>Malpighiales</taxon>
        <taxon>Euphorbiaceae</taxon>
        <taxon>Crotonoideae</taxon>
        <taxon>Manihoteae</taxon>
        <taxon>Manihot</taxon>
    </lineage>
</organism>
<evidence type="ECO:0000256" key="2">
    <source>
        <dbReference type="SAM" id="Phobius"/>
    </source>
</evidence>
<keyword evidence="2" id="KW-0472">Membrane</keyword>
<feature type="transmembrane region" description="Helical" evidence="2">
    <location>
        <begin position="69"/>
        <end position="87"/>
    </location>
</feature>
<comment type="caution">
    <text evidence="3">The sequence shown here is derived from an EMBL/GenBank/DDBJ whole genome shotgun (WGS) entry which is preliminary data.</text>
</comment>
<keyword evidence="4" id="KW-1185">Reference proteome</keyword>
<dbReference type="PANTHER" id="PTHR33098:SF36">
    <property type="entry name" value="HYDROXYPROLINE-RICH GLYCOPROTEIN FAMILY PROTEIN"/>
    <property type="match status" value="1"/>
</dbReference>
<dbReference type="AlphaFoldDB" id="A0A2C9W2I4"/>
<protein>
    <submittedName>
        <fullName evidence="3">Uncharacterized protein</fullName>
    </submittedName>
</protein>
<feature type="region of interest" description="Disordered" evidence="1">
    <location>
        <begin position="262"/>
        <end position="409"/>
    </location>
</feature>
<dbReference type="Pfam" id="PF05553">
    <property type="entry name" value="DUF761"/>
    <property type="match status" value="1"/>
</dbReference>
<feature type="region of interest" description="Disordered" evidence="1">
    <location>
        <begin position="517"/>
        <end position="537"/>
    </location>
</feature>
<name>A0A2C9W2I4_MANES</name>
<dbReference type="InterPro" id="IPR008480">
    <property type="entry name" value="DUF761_pln"/>
</dbReference>
<feature type="region of interest" description="Disordered" evidence="1">
    <location>
        <begin position="162"/>
        <end position="190"/>
    </location>
</feature>
<evidence type="ECO:0000313" key="3">
    <source>
        <dbReference type="EMBL" id="OAY53183.1"/>
    </source>
</evidence>
<reference evidence="4" key="1">
    <citation type="journal article" date="2016" name="Nat. Biotechnol.">
        <title>Sequencing wild and cultivated cassava and related species reveals extensive interspecific hybridization and genetic diversity.</title>
        <authorList>
            <person name="Bredeson J.V."/>
            <person name="Lyons J.B."/>
            <person name="Prochnik S.E."/>
            <person name="Wu G.A."/>
            <person name="Ha C.M."/>
            <person name="Edsinger-Gonzales E."/>
            <person name="Grimwood J."/>
            <person name="Schmutz J."/>
            <person name="Rabbi I.Y."/>
            <person name="Egesi C."/>
            <person name="Nauluvula P."/>
            <person name="Lebot V."/>
            <person name="Ndunguru J."/>
            <person name="Mkamilo G."/>
            <person name="Bart R.S."/>
            <person name="Setter T.L."/>
            <person name="Gleadow R.M."/>
            <person name="Kulakow P."/>
            <person name="Ferguson M.E."/>
            <person name="Rounsley S."/>
            <person name="Rokhsar D.S."/>
        </authorList>
    </citation>
    <scope>NUCLEOTIDE SEQUENCE [LARGE SCALE GENOMIC DNA]</scope>
    <source>
        <strain evidence="4">cv. AM560-2</strain>
    </source>
</reference>
<proteinExistence type="predicted"/>
<feature type="compositionally biased region" description="Pro residues" evidence="1">
    <location>
        <begin position="323"/>
        <end position="334"/>
    </location>
</feature>
<dbReference type="Proteomes" id="UP000091857">
    <property type="component" value="Chromosome 4"/>
</dbReference>
<dbReference type="PANTHER" id="PTHR33098">
    <property type="entry name" value="COTTON FIBER (DUF761)"/>
    <property type="match status" value="1"/>
</dbReference>
<feature type="transmembrane region" description="Helical" evidence="2">
    <location>
        <begin position="23"/>
        <end position="49"/>
    </location>
</feature>
<feature type="region of interest" description="Disordered" evidence="1">
    <location>
        <begin position="452"/>
        <end position="494"/>
    </location>
</feature>
<dbReference type="EMBL" id="CM004390">
    <property type="protein sequence ID" value="OAY53183.1"/>
    <property type="molecule type" value="Genomic_DNA"/>
</dbReference>
<feature type="compositionally biased region" description="Low complexity" evidence="1">
    <location>
        <begin position="361"/>
        <end position="393"/>
    </location>
</feature>
<evidence type="ECO:0000256" key="1">
    <source>
        <dbReference type="SAM" id="MobiDB-lite"/>
    </source>
</evidence>
<feature type="compositionally biased region" description="Pro residues" evidence="1">
    <location>
        <begin position="269"/>
        <end position="278"/>
    </location>
</feature>
<sequence>MEDEEDMGLPFWLQTTNRRRGQAFYIFLNSGTLLIVLLVVAFLFVFILVPSFVSFTSQIFRPHLIKKSWDYLNFVLVFFAILCGFLTRNNDNNGNSKSTSSRSISSVQQDLQRQYPSTHAVNSFNRLRSFSSYPDLRQESLWLTNDERWRFYDDTHLHSYRFPSSSDQVQDHRPQQQYQAKADQDEDSLTKDIDVDISLKEVVYTPPPSSPLPPPHSPSAPPLSSLLPPPKAVRRKVKTTYEDLGHEKREEKDLKVEKFYIPQTSQAPTPTPSPPPPVFNKNEKRRGKGFLNSLRIKKKKQSQKSVENLHSFFDPHHPSSLPSIPPPPPPPPPNFFQNLFSSNKGKSKKVHSLQPPPPPVTSSSSTRVSTQNVTQSPESRASSTTTAQVAAVTPHQVPKTVKRGSPSRVKENMETGNASYFIPIPPPPPPPPFKITSWKFVRVGDYVRVASFNSSRSGSPDLDSEDPSDKESSPMARKDNGGDSITPQFCPSPDVNAKAENFIEKFRAGLKLEKINSVKRKSNLGPSPDGVGEEGPS</sequence>
<keyword evidence="2" id="KW-0812">Transmembrane</keyword>
<feature type="region of interest" description="Disordered" evidence="1">
    <location>
        <begin position="204"/>
        <end position="235"/>
    </location>
</feature>
<feature type="compositionally biased region" description="Pro residues" evidence="1">
    <location>
        <begin position="205"/>
        <end position="231"/>
    </location>
</feature>